<comment type="caution">
    <text evidence="1">The sequence shown here is derived from an EMBL/GenBank/DDBJ whole genome shotgun (WGS) entry which is preliminary data.</text>
</comment>
<reference evidence="1 2" key="1">
    <citation type="submission" date="2015-07" db="EMBL/GenBank/DDBJ databases">
        <title>Foodborne Vibrio parahaemolyticus Isolates.</title>
        <authorList>
            <person name="Ronholm J."/>
            <person name="Petronella N."/>
            <person name="Kenwell R."/>
            <person name="Banerjee S."/>
        </authorList>
    </citation>
    <scope>NUCLEOTIDE SEQUENCE [LARGE SCALE GENOMIC DNA]</scope>
    <source>
        <strain evidence="1 2">HS-06-05</strain>
    </source>
</reference>
<gene>
    <name evidence="1" type="ORF">ACX05_25370</name>
</gene>
<dbReference type="EMBL" id="LIRS01000152">
    <property type="protein sequence ID" value="KOY19374.1"/>
    <property type="molecule type" value="Genomic_DNA"/>
</dbReference>
<dbReference type="Pfam" id="PF11112">
    <property type="entry name" value="PyocinActivator"/>
    <property type="match status" value="1"/>
</dbReference>
<sequence>MMNVPFSTPTTATLLAAKFQNQPLISLVDVAGEYLGLTPSTAKRKARVNDLPFPVLRLSDSQKAPWLVKFEHFVEYVERTAANSHSDWLRMQC</sequence>
<evidence type="ECO:0000313" key="1">
    <source>
        <dbReference type="EMBL" id="KOY19374.1"/>
    </source>
</evidence>
<dbReference type="GO" id="GO:0006355">
    <property type="term" value="P:regulation of DNA-templated transcription"/>
    <property type="evidence" value="ECO:0007669"/>
    <property type="project" value="InterPro"/>
</dbReference>
<accession>A0AAW3IM42</accession>
<evidence type="ECO:0000313" key="2">
    <source>
        <dbReference type="Proteomes" id="UP000037697"/>
    </source>
</evidence>
<protein>
    <recommendedName>
        <fullName evidence="3">Pyocin activator protein PrtN</fullName>
    </recommendedName>
</protein>
<name>A0AAW3IM42_VIBPH</name>
<dbReference type="Proteomes" id="UP000037697">
    <property type="component" value="Unassembled WGS sequence"/>
</dbReference>
<dbReference type="InterPro" id="IPR020518">
    <property type="entry name" value="Tscrpt_reg_PrtN"/>
</dbReference>
<proteinExistence type="predicted"/>
<organism evidence="1 2">
    <name type="scientific">Vibrio parahaemolyticus</name>
    <dbReference type="NCBI Taxonomy" id="670"/>
    <lineage>
        <taxon>Bacteria</taxon>
        <taxon>Pseudomonadati</taxon>
        <taxon>Pseudomonadota</taxon>
        <taxon>Gammaproteobacteria</taxon>
        <taxon>Vibrionales</taxon>
        <taxon>Vibrionaceae</taxon>
        <taxon>Vibrio</taxon>
    </lineage>
</organism>
<dbReference type="RefSeq" id="WP_053812706.1">
    <property type="nucleotide sequence ID" value="NZ_JAMQAC010000054.1"/>
</dbReference>
<evidence type="ECO:0008006" key="3">
    <source>
        <dbReference type="Google" id="ProtNLM"/>
    </source>
</evidence>
<dbReference type="AlphaFoldDB" id="A0AAW3IM42"/>